<organism evidence="2">
    <name type="scientific">Tanacetum cinerariifolium</name>
    <name type="common">Dalmatian daisy</name>
    <name type="synonym">Chrysanthemum cinerariifolium</name>
    <dbReference type="NCBI Taxonomy" id="118510"/>
    <lineage>
        <taxon>Eukaryota</taxon>
        <taxon>Viridiplantae</taxon>
        <taxon>Streptophyta</taxon>
        <taxon>Embryophyta</taxon>
        <taxon>Tracheophyta</taxon>
        <taxon>Spermatophyta</taxon>
        <taxon>Magnoliopsida</taxon>
        <taxon>eudicotyledons</taxon>
        <taxon>Gunneridae</taxon>
        <taxon>Pentapetalae</taxon>
        <taxon>asterids</taxon>
        <taxon>campanulids</taxon>
        <taxon>Asterales</taxon>
        <taxon>Asteraceae</taxon>
        <taxon>Asteroideae</taxon>
        <taxon>Anthemideae</taxon>
        <taxon>Anthemidinae</taxon>
        <taxon>Tanacetum</taxon>
    </lineage>
</organism>
<accession>A0A699GIT3</accession>
<feature type="region of interest" description="Disordered" evidence="1">
    <location>
        <begin position="1"/>
        <end position="26"/>
    </location>
</feature>
<dbReference type="AlphaFoldDB" id="A0A699GIT3"/>
<sequence length="444" mass="51062">MVDGDKPPKDKRQASDPEGSNIDQYDPLFLHSNETSRVPLINFKLEAKPTEEGFKSSVFKNAKVVWDELEETYSKLDAYVIFNMHYKIHSLSQSRSTLSEYYHSLNFFNNDENESRSSDPYNDGRDKESKNSEGIDHISYKDTKNTGVTRRDESEHPDDSEPSEAVIDIEENETLDENTKESEGDDKFYQEFNEMFEKTNVVPDSQSVVNPRRSSRKTSMPKKFSDFKVDTKVKYSIDKQVNYSNISLENSNFSTSLNKIVEPITFDKALKDIRWVEAINLEMDALNKNGTWVITELFIRRKPIGKVVDTDYPLTGINGYQKLVEKLIYLTHTRPNISYVVHVLSQFMHAPLQLHLKLAFRVLRYLKNALGKGISFNKCDDLSIRTCVDSDWAQCKVTRKSVTGYAIFIGKSLVSWKSKKQSMLSKSSVEAEYKVMNNVTCEVI</sequence>
<gene>
    <name evidence="2" type="ORF">Tci_001299</name>
</gene>
<feature type="compositionally biased region" description="Basic and acidic residues" evidence="1">
    <location>
        <begin position="113"/>
        <end position="159"/>
    </location>
</feature>
<dbReference type="PANTHER" id="PTHR11439:SF489">
    <property type="entry name" value="RNA-DIRECTED DNA POLYMERASE"/>
    <property type="match status" value="1"/>
</dbReference>
<name>A0A699GIT3_TANCI</name>
<dbReference type="CDD" id="cd09272">
    <property type="entry name" value="RNase_HI_RT_Ty1"/>
    <property type="match status" value="1"/>
</dbReference>
<feature type="compositionally biased region" description="Basic and acidic residues" evidence="1">
    <location>
        <begin position="1"/>
        <end position="15"/>
    </location>
</feature>
<feature type="region of interest" description="Disordered" evidence="1">
    <location>
        <begin position="109"/>
        <end position="184"/>
    </location>
</feature>
<proteinExistence type="predicted"/>
<feature type="compositionally biased region" description="Acidic residues" evidence="1">
    <location>
        <begin position="160"/>
        <end position="176"/>
    </location>
</feature>
<evidence type="ECO:0000313" key="2">
    <source>
        <dbReference type="EMBL" id="GEU29321.1"/>
    </source>
</evidence>
<reference evidence="2" key="1">
    <citation type="journal article" date="2019" name="Sci. Rep.">
        <title>Draft genome of Tanacetum cinerariifolium, the natural source of mosquito coil.</title>
        <authorList>
            <person name="Yamashiro T."/>
            <person name="Shiraishi A."/>
            <person name="Satake H."/>
            <person name="Nakayama K."/>
        </authorList>
    </citation>
    <scope>NUCLEOTIDE SEQUENCE</scope>
</reference>
<protein>
    <submittedName>
        <fullName evidence="2">Ribonuclease H-like domain-containing protein</fullName>
    </submittedName>
</protein>
<comment type="caution">
    <text evidence="2">The sequence shown here is derived from an EMBL/GenBank/DDBJ whole genome shotgun (WGS) entry which is preliminary data.</text>
</comment>
<dbReference type="PANTHER" id="PTHR11439">
    <property type="entry name" value="GAG-POL-RELATED RETROTRANSPOSON"/>
    <property type="match status" value="1"/>
</dbReference>
<dbReference type="EMBL" id="BKCJ010000059">
    <property type="protein sequence ID" value="GEU29321.1"/>
    <property type="molecule type" value="Genomic_DNA"/>
</dbReference>
<evidence type="ECO:0000256" key="1">
    <source>
        <dbReference type="SAM" id="MobiDB-lite"/>
    </source>
</evidence>